<accession>A0A3D9SM47</accession>
<sequence length="60" mass="6377">MQRQTTVSDEAIVDVSGLTLAELDELPALHPLWETLREALSAPVDAAAGFDSNLTPPFVG</sequence>
<organism evidence="1 2">
    <name type="scientific">Thermomonospora umbrina</name>
    <dbReference type="NCBI Taxonomy" id="111806"/>
    <lineage>
        <taxon>Bacteria</taxon>
        <taxon>Bacillati</taxon>
        <taxon>Actinomycetota</taxon>
        <taxon>Actinomycetes</taxon>
        <taxon>Streptosporangiales</taxon>
        <taxon>Thermomonosporaceae</taxon>
        <taxon>Thermomonospora</taxon>
    </lineage>
</organism>
<name>A0A3D9SM47_9ACTN</name>
<comment type="caution">
    <text evidence="1">The sequence shown here is derived from an EMBL/GenBank/DDBJ whole genome shotgun (WGS) entry which is preliminary data.</text>
</comment>
<reference evidence="1 2" key="1">
    <citation type="submission" date="2018-08" db="EMBL/GenBank/DDBJ databases">
        <title>Sequencing the genomes of 1000 actinobacteria strains.</title>
        <authorList>
            <person name="Klenk H.-P."/>
        </authorList>
    </citation>
    <scope>NUCLEOTIDE SEQUENCE [LARGE SCALE GENOMIC DNA]</scope>
    <source>
        <strain evidence="1 2">DSM 43927</strain>
    </source>
</reference>
<dbReference type="EMBL" id="QTTT01000001">
    <property type="protein sequence ID" value="REE95480.1"/>
    <property type="molecule type" value="Genomic_DNA"/>
</dbReference>
<dbReference type="Proteomes" id="UP000256661">
    <property type="component" value="Unassembled WGS sequence"/>
</dbReference>
<dbReference type="AlphaFoldDB" id="A0A3D9SM47"/>
<gene>
    <name evidence="1" type="ORF">DFJ69_0870</name>
</gene>
<evidence type="ECO:0000313" key="2">
    <source>
        <dbReference type="Proteomes" id="UP000256661"/>
    </source>
</evidence>
<protein>
    <recommendedName>
        <fullName evidence="3">FXSXX-COOH protein</fullName>
    </recommendedName>
</protein>
<evidence type="ECO:0000313" key="1">
    <source>
        <dbReference type="EMBL" id="REE95480.1"/>
    </source>
</evidence>
<keyword evidence="2" id="KW-1185">Reference proteome</keyword>
<dbReference type="RefSeq" id="WP_116021272.1">
    <property type="nucleotide sequence ID" value="NZ_QTTT01000001.1"/>
</dbReference>
<evidence type="ECO:0008006" key="3">
    <source>
        <dbReference type="Google" id="ProtNLM"/>
    </source>
</evidence>
<proteinExistence type="predicted"/>
<dbReference type="OrthoDB" id="9775677at2"/>